<reference evidence="1 2" key="1">
    <citation type="submission" date="2019-10" db="EMBL/GenBank/DDBJ databases">
        <authorList>
            <person name="Palmer J.M."/>
        </authorList>
    </citation>
    <scope>NUCLEOTIDE SEQUENCE [LARGE SCALE GENOMIC DNA]</scope>
    <source>
        <strain evidence="1 2">TWF506</strain>
    </source>
</reference>
<protein>
    <submittedName>
        <fullName evidence="1">Uncharacterized protein</fullName>
    </submittedName>
</protein>
<keyword evidence="2" id="KW-1185">Reference proteome</keyword>
<gene>
    <name evidence="1" type="ORF">TWF506_003917</name>
</gene>
<sequence>MPRINKEEVMIVCRSHNTTTRLHPLHGAQILLNPKFLQTLGTLNEVFLDGLNQLLSSTVSPVVLVSVWSASGCEEEVSATAELIVDLSEVAHFVDCWRDYI</sequence>
<organism evidence="1 2">
    <name type="scientific">Arthrobotrys conoides</name>
    <dbReference type="NCBI Taxonomy" id="74498"/>
    <lineage>
        <taxon>Eukaryota</taxon>
        <taxon>Fungi</taxon>
        <taxon>Dikarya</taxon>
        <taxon>Ascomycota</taxon>
        <taxon>Pezizomycotina</taxon>
        <taxon>Orbiliomycetes</taxon>
        <taxon>Orbiliales</taxon>
        <taxon>Orbiliaceae</taxon>
        <taxon>Arthrobotrys</taxon>
    </lineage>
</organism>
<evidence type="ECO:0000313" key="1">
    <source>
        <dbReference type="EMBL" id="KAK6499290.1"/>
    </source>
</evidence>
<dbReference type="EMBL" id="JAVHJM010000013">
    <property type="protein sequence ID" value="KAK6499290.1"/>
    <property type="molecule type" value="Genomic_DNA"/>
</dbReference>
<dbReference type="AlphaFoldDB" id="A0AAN8N2Z1"/>
<name>A0AAN8N2Z1_9PEZI</name>
<comment type="caution">
    <text evidence="1">The sequence shown here is derived from an EMBL/GenBank/DDBJ whole genome shotgun (WGS) entry which is preliminary data.</text>
</comment>
<proteinExistence type="predicted"/>
<evidence type="ECO:0000313" key="2">
    <source>
        <dbReference type="Proteomes" id="UP001307849"/>
    </source>
</evidence>
<accession>A0AAN8N2Z1</accession>
<dbReference type="Proteomes" id="UP001307849">
    <property type="component" value="Unassembled WGS sequence"/>
</dbReference>